<feature type="compositionally biased region" description="Basic and acidic residues" evidence="2">
    <location>
        <begin position="427"/>
        <end position="448"/>
    </location>
</feature>
<dbReference type="SUPFAM" id="SSF81296">
    <property type="entry name" value="E set domains"/>
    <property type="match status" value="1"/>
</dbReference>
<feature type="compositionally biased region" description="Basic and acidic residues" evidence="2">
    <location>
        <begin position="122"/>
        <end position="138"/>
    </location>
</feature>
<sequence length="562" mass="58637">MVSYTFKWPHPGDEVYVTGTFDNWSKSEQMEKVGDKFEKSVELPDTSERIYYKFVVDGTWTSNPTDPKEKDESGNENNVLTPEALLASLPATAAIMNSVNADSTTAQLAKDVPLEKDINAQPETEKTETQAENADAKPSDLPGSFPETPADELNKSIGVNPLPAAAGGLNPIKLAPGEPIPNDFKTADVNSNVKLDAESYEKSDALPGVDSKDLSVPPVSGTMIPESSLPIGTGNPHINSVSADSTTAALAAEVPKEPKVPEVVKESQDKAGVDPEASGIADEVKEKEQVEEELKEKVPEAPSTSEGTAGKGTEKSENDKTLLETAAAAAAGVSAAAIATAVATKDKAIETAAPIAAQNLPDSVKQQLPNSVQETINATGAEKTIETVSPEVPSEVKDSIVEAGKNPEAAANTAAVEDKKAVEAELLKEVKPVESAEGSKSEPAKATEEATTTTTEEPKVVEPPAAAADVPKVSEPTGNGASNGTTANGSDAPATPVKNKDTKPTDSATPTSEQKRKNRISGFFGKIKAKIANKDAHKDASKDGSKEPSKEPSKEVATEASK</sequence>
<feature type="compositionally biased region" description="Basic and acidic residues" evidence="2">
    <location>
        <begin position="254"/>
        <end position="273"/>
    </location>
</feature>
<feature type="compositionally biased region" description="Basic and acidic residues" evidence="2">
    <location>
        <begin position="312"/>
        <end position="321"/>
    </location>
</feature>
<dbReference type="PANTHER" id="PTHR10343:SF81">
    <property type="entry name" value="CRUCIFORM DNA-RECOGNIZING PROTEIN 1-RELATED"/>
    <property type="match status" value="1"/>
</dbReference>
<comment type="similarity">
    <text evidence="1">Belongs to the CRP1/MDG1 family.</text>
</comment>
<proteinExistence type="inferred from homology"/>
<comment type="caution">
    <text evidence="4">The sequence shown here is derived from an EMBL/GenBank/DDBJ whole genome shotgun (WGS) entry which is preliminary data.</text>
</comment>
<feature type="compositionally biased region" description="Low complexity" evidence="2">
    <location>
        <begin position="477"/>
        <end position="490"/>
    </location>
</feature>
<feature type="compositionally biased region" description="Basic and acidic residues" evidence="2">
    <location>
        <begin position="532"/>
        <end position="562"/>
    </location>
</feature>
<accession>A0ABR1PAH5</accession>
<feature type="compositionally biased region" description="Basic and acidic residues" evidence="2">
    <location>
        <begin position="282"/>
        <end position="299"/>
    </location>
</feature>
<evidence type="ECO:0000256" key="1">
    <source>
        <dbReference type="ARBA" id="ARBA00038216"/>
    </source>
</evidence>
<evidence type="ECO:0000313" key="5">
    <source>
        <dbReference type="Proteomes" id="UP001430848"/>
    </source>
</evidence>
<feature type="compositionally biased region" description="Polar residues" evidence="2">
    <location>
        <begin position="236"/>
        <end position="248"/>
    </location>
</feature>
<evidence type="ECO:0000259" key="3">
    <source>
        <dbReference type="Pfam" id="PF16561"/>
    </source>
</evidence>
<evidence type="ECO:0000256" key="2">
    <source>
        <dbReference type="SAM" id="MobiDB-lite"/>
    </source>
</evidence>
<dbReference type="InterPro" id="IPR014756">
    <property type="entry name" value="Ig_E-set"/>
</dbReference>
<evidence type="ECO:0000313" key="4">
    <source>
        <dbReference type="EMBL" id="KAK7730945.1"/>
    </source>
</evidence>
<dbReference type="CDD" id="cd02859">
    <property type="entry name" value="E_set_AMPKbeta_like_N"/>
    <property type="match status" value="1"/>
</dbReference>
<feature type="region of interest" description="Disordered" evidence="2">
    <location>
        <begin position="427"/>
        <end position="562"/>
    </location>
</feature>
<dbReference type="Proteomes" id="UP001430848">
    <property type="component" value="Unassembled WGS sequence"/>
</dbReference>
<organism evidence="4 5">
    <name type="scientific">Diaporthe eres</name>
    <name type="common">Phomopsis oblonga</name>
    <dbReference type="NCBI Taxonomy" id="83184"/>
    <lineage>
        <taxon>Eukaryota</taxon>
        <taxon>Fungi</taxon>
        <taxon>Dikarya</taxon>
        <taxon>Ascomycota</taxon>
        <taxon>Pezizomycotina</taxon>
        <taxon>Sordariomycetes</taxon>
        <taxon>Sordariomycetidae</taxon>
        <taxon>Diaporthales</taxon>
        <taxon>Diaporthaceae</taxon>
        <taxon>Diaporthe</taxon>
        <taxon>Diaporthe eres species complex</taxon>
    </lineage>
</organism>
<dbReference type="InterPro" id="IPR032640">
    <property type="entry name" value="AMPK1_CBM"/>
</dbReference>
<reference evidence="4 5" key="1">
    <citation type="submission" date="2024-02" db="EMBL/GenBank/DDBJ databases">
        <title>De novo assembly and annotation of 12 fungi associated with fruit tree decline syndrome in Ontario, Canada.</title>
        <authorList>
            <person name="Sulman M."/>
            <person name="Ellouze W."/>
            <person name="Ilyukhin E."/>
        </authorList>
    </citation>
    <scope>NUCLEOTIDE SEQUENCE [LARGE SCALE GENOMIC DNA]</scope>
    <source>
        <strain evidence="4 5">M169</strain>
    </source>
</reference>
<keyword evidence="5" id="KW-1185">Reference proteome</keyword>
<dbReference type="PANTHER" id="PTHR10343">
    <property type="entry name" value="5'-AMP-ACTIVATED PROTEIN KINASE , BETA SUBUNIT"/>
    <property type="match status" value="1"/>
</dbReference>
<dbReference type="EMBL" id="JAKNSF020000024">
    <property type="protein sequence ID" value="KAK7730945.1"/>
    <property type="molecule type" value="Genomic_DNA"/>
</dbReference>
<dbReference type="InterPro" id="IPR050827">
    <property type="entry name" value="CRP1_MDG1_kinase"/>
</dbReference>
<gene>
    <name evidence="4" type="primary">CRP1</name>
    <name evidence="4" type="ORF">SLS63_005615</name>
</gene>
<dbReference type="Gene3D" id="2.60.40.10">
    <property type="entry name" value="Immunoglobulins"/>
    <property type="match status" value="1"/>
</dbReference>
<feature type="domain" description="AMP-activated protein kinase glycogen-binding" evidence="3">
    <location>
        <begin position="3"/>
        <end position="81"/>
    </location>
</feature>
<feature type="region of interest" description="Disordered" evidence="2">
    <location>
        <begin position="200"/>
        <end position="321"/>
    </location>
</feature>
<protein>
    <submittedName>
        <fullName evidence="4">Cruciform DNA binding protein</fullName>
    </submittedName>
</protein>
<name>A0ABR1PAH5_DIAER</name>
<feature type="region of interest" description="Disordered" evidence="2">
    <location>
        <begin position="122"/>
        <end position="159"/>
    </location>
</feature>
<dbReference type="InterPro" id="IPR013783">
    <property type="entry name" value="Ig-like_fold"/>
</dbReference>
<dbReference type="Pfam" id="PF16561">
    <property type="entry name" value="AMPK1_CBM"/>
    <property type="match status" value="1"/>
</dbReference>